<dbReference type="InterPro" id="IPR027304">
    <property type="entry name" value="Trigger_fact/SurA_dom_sf"/>
</dbReference>
<dbReference type="GO" id="GO:0016853">
    <property type="term" value="F:isomerase activity"/>
    <property type="evidence" value="ECO:0007669"/>
    <property type="project" value="UniProtKB-KW"/>
</dbReference>
<organism evidence="3 4">
    <name type="scientific">Desulfovibrio desulfuricans</name>
    <dbReference type="NCBI Taxonomy" id="876"/>
    <lineage>
        <taxon>Bacteria</taxon>
        <taxon>Pseudomonadati</taxon>
        <taxon>Thermodesulfobacteriota</taxon>
        <taxon>Desulfovibrionia</taxon>
        <taxon>Desulfovibrionales</taxon>
        <taxon>Desulfovibrionaceae</taxon>
        <taxon>Desulfovibrio</taxon>
    </lineage>
</organism>
<dbReference type="PANTHER" id="PTHR47637:SF1">
    <property type="entry name" value="CHAPERONE SURA"/>
    <property type="match status" value="1"/>
</dbReference>
<feature type="compositionally biased region" description="Low complexity" evidence="2">
    <location>
        <begin position="331"/>
        <end position="342"/>
    </location>
</feature>
<name>A0A4P7UGJ9_DESDE</name>
<dbReference type="OrthoDB" id="5454722at2"/>
<feature type="compositionally biased region" description="Basic and acidic residues" evidence="2">
    <location>
        <begin position="348"/>
        <end position="360"/>
    </location>
</feature>
<evidence type="ECO:0000256" key="2">
    <source>
        <dbReference type="SAM" id="MobiDB-lite"/>
    </source>
</evidence>
<dbReference type="Gene3D" id="1.10.4030.10">
    <property type="entry name" value="Porin chaperone SurA, peptide-binding domain"/>
    <property type="match status" value="1"/>
</dbReference>
<evidence type="ECO:0000313" key="3">
    <source>
        <dbReference type="EMBL" id="QCC85216.1"/>
    </source>
</evidence>
<gene>
    <name evidence="3" type="ORF">DDIC_04835</name>
</gene>
<sequence length="410" mass="44536">MQSLVVRVRQGRAAAPLARVTRQLCLALSCCVCLLLAGCFEARLPDGVVATVNGEPITLRRLQTLLDSRSPSLGAMRTPSLENMRREYGEGLGTLIIYALVRQDLQRLQMPVSDAALENAVAEVKNDYGGGEGLDKYLAEESLDPAEWRALLLDHLSMLTFEKRVLASGIRISLAEMRDYYQTHEDDFQMPETLRVCLISAESRKDVEGFCAVFPGGMGDARTKVQLQCLNVRATDLPQSWRKAATALKPGQCAPARQEEGLWRGIALLEKRPPAQMNLAETYPLVETILREQKMSEAFESWLEKALAGSTVRVSRDIAPDLLAQPPARPAEAGGDASAAESMPGGLEDGKVPPMPRDDVYEGDIPDGTTPGGLENQGRGADNGATPKPGVKSGDDQPRKRDNGGSGKRR</sequence>
<dbReference type="InterPro" id="IPR050280">
    <property type="entry name" value="OMP_Chaperone_SurA"/>
</dbReference>
<dbReference type="AlphaFoldDB" id="A0A4P7UGJ9"/>
<reference evidence="3 4" key="1">
    <citation type="submission" date="2019-02" db="EMBL/GenBank/DDBJ databases">
        <title>Complete Genome Sequence of Desulfovibrio desulfuricans IC1, a Sulfonate Utilizing Anaerobe.</title>
        <authorList>
            <person name="Day L.A."/>
            <person name="De Leon K.B."/>
            <person name="Wall J.D."/>
        </authorList>
    </citation>
    <scope>NUCLEOTIDE SEQUENCE [LARGE SCALE GENOMIC DNA]</scope>
    <source>
        <strain evidence="3 4">IC1</strain>
    </source>
</reference>
<protein>
    <submittedName>
        <fullName evidence="3">Peptidyl-prolyl cis-trans isomerase</fullName>
    </submittedName>
</protein>
<feature type="region of interest" description="Disordered" evidence="2">
    <location>
        <begin position="323"/>
        <end position="410"/>
    </location>
</feature>
<evidence type="ECO:0000313" key="4">
    <source>
        <dbReference type="Proteomes" id="UP000297065"/>
    </source>
</evidence>
<dbReference type="PANTHER" id="PTHR47637">
    <property type="entry name" value="CHAPERONE SURA"/>
    <property type="match status" value="1"/>
</dbReference>
<dbReference type="Proteomes" id="UP000297065">
    <property type="component" value="Chromosome"/>
</dbReference>
<dbReference type="EMBL" id="CP036295">
    <property type="protein sequence ID" value="QCC85216.1"/>
    <property type="molecule type" value="Genomic_DNA"/>
</dbReference>
<keyword evidence="3" id="KW-0413">Isomerase</keyword>
<accession>A0A4P7UGJ9</accession>
<dbReference type="SUPFAM" id="SSF109998">
    <property type="entry name" value="Triger factor/SurA peptide-binding domain-like"/>
    <property type="match status" value="1"/>
</dbReference>
<proteinExistence type="predicted"/>
<keyword evidence="1" id="KW-0732">Signal</keyword>
<dbReference type="RefSeq" id="WP_136399397.1">
    <property type="nucleotide sequence ID" value="NZ_CP036295.1"/>
</dbReference>
<feature type="compositionally biased region" description="Basic and acidic residues" evidence="2">
    <location>
        <begin position="393"/>
        <end position="403"/>
    </location>
</feature>
<evidence type="ECO:0000256" key="1">
    <source>
        <dbReference type="ARBA" id="ARBA00022729"/>
    </source>
</evidence>